<sequence length="83" mass="9830">MQTHGGDHPFLKAHKIIDVRTFKMTRETAWGLRRTSKFDRNRTHLTKLWSEGRAVAEQWLKGWRSLGKDFESYPDDARYPLAQ</sequence>
<accession>A0A380TED6</accession>
<dbReference type="EMBL" id="UIDG01000234">
    <property type="protein sequence ID" value="SUS06656.1"/>
    <property type="molecule type" value="Genomic_DNA"/>
</dbReference>
<protein>
    <submittedName>
        <fullName evidence="1">Uncharacterized protein</fullName>
    </submittedName>
</protein>
<evidence type="ECO:0000313" key="1">
    <source>
        <dbReference type="EMBL" id="SUS06656.1"/>
    </source>
</evidence>
<gene>
    <name evidence="1" type="ORF">DF3PB_3090001</name>
</gene>
<reference evidence="1" key="1">
    <citation type="submission" date="2018-07" db="EMBL/GenBank/DDBJ databases">
        <authorList>
            <person name="Quirk P.G."/>
            <person name="Krulwich T.A."/>
        </authorList>
    </citation>
    <scope>NUCLEOTIDE SEQUENCE</scope>
</reference>
<dbReference type="AlphaFoldDB" id="A0A380TED6"/>
<name>A0A380TED6_9ZZZZ</name>
<proteinExistence type="predicted"/>
<organism evidence="1">
    <name type="scientific">metagenome</name>
    <dbReference type="NCBI Taxonomy" id="256318"/>
    <lineage>
        <taxon>unclassified sequences</taxon>
        <taxon>metagenomes</taxon>
    </lineage>
</organism>